<feature type="transmembrane region" description="Helical" evidence="12">
    <location>
        <begin position="7"/>
        <end position="27"/>
    </location>
</feature>
<evidence type="ECO:0000256" key="6">
    <source>
        <dbReference type="ARBA" id="ARBA00022676"/>
    </source>
</evidence>
<evidence type="ECO:0000313" key="13">
    <source>
        <dbReference type="EMBL" id="KAF1984174.1"/>
    </source>
</evidence>
<dbReference type="EMBL" id="ML977169">
    <property type="protein sequence ID" value="KAF1984174.1"/>
    <property type="molecule type" value="Genomic_DNA"/>
</dbReference>
<feature type="transmembrane region" description="Helical" evidence="12">
    <location>
        <begin position="107"/>
        <end position="133"/>
    </location>
</feature>
<comment type="function">
    <text evidence="12">Mannosyltransferase involved in glycosylphosphatidylinositol-anchor biosynthesis.</text>
</comment>
<dbReference type="PANTHER" id="PTHR12468:SF2">
    <property type="entry name" value="GPI MANNOSYLTRANSFERASE 2"/>
    <property type="match status" value="1"/>
</dbReference>
<dbReference type="GO" id="GO:0006506">
    <property type="term" value="P:GPI anchor biosynthetic process"/>
    <property type="evidence" value="ECO:0007669"/>
    <property type="project" value="UniProtKB-UniPathway"/>
</dbReference>
<keyword evidence="7 12" id="KW-0808">Transferase</keyword>
<accession>A0A6G1GTP3</accession>
<dbReference type="GO" id="GO:0000009">
    <property type="term" value="F:alpha-1,6-mannosyltransferase activity"/>
    <property type="evidence" value="ECO:0007669"/>
    <property type="project" value="InterPro"/>
</dbReference>
<keyword evidence="11 12" id="KW-0472">Membrane</keyword>
<dbReference type="PANTHER" id="PTHR12468">
    <property type="entry name" value="GPI MANNOSYLTRANSFERASE 2"/>
    <property type="match status" value="1"/>
</dbReference>
<keyword evidence="9 12" id="KW-0256">Endoplasmic reticulum</keyword>
<feature type="transmembrane region" description="Helical" evidence="12">
    <location>
        <begin position="316"/>
        <end position="338"/>
    </location>
</feature>
<dbReference type="AlphaFoldDB" id="A0A6G1GTP3"/>
<evidence type="ECO:0000256" key="10">
    <source>
        <dbReference type="ARBA" id="ARBA00022989"/>
    </source>
</evidence>
<evidence type="ECO:0000313" key="14">
    <source>
        <dbReference type="Proteomes" id="UP000800041"/>
    </source>
</evidence>
<evidence type="ECO:0000256" key="11">
    <source>
        <dbReference type="ARBA" id="ARBA00023136"/>
    </source>
</evidence>
<dbReference type="OrthoDB" id="10252502at2759"/>
<sequence length="475" mass="52107">MTLNRPVQTLILLFIAWKTCLLLVVSLSPGPGYDSSTDLLFGQFPSTSRADQLLSKLVRWDAVYFTNIAERGYQYEQEWAFGWGWTKSISGVAQLLPSSISALSRKIIAGTLLATLSHFLSVFVLYHLILSIFQPTCRPAASHEALAFTTAALHVCSPAGVFMLAPYGEASTSLLSFVGLLLYTRGAWHDMNGAAVGFGYLWLTIAAGISFGLATTIRSNGILYGIPFLWDFLAIFSRPRDLFTASAIFRLTVLGISGLAVAVGFVLPQWTAYTQYCYTDSDVRPWCTKLPPSIYTFVQEHYWNVGFLHYWTLSNIPLFLLASPILILLISTSTSILFPRLSLFSSSPASSPSAPTPPAPPSPSHRILLRLALPQLILAILVLTSFHVQIINRICSAYPVWYLAVAARVVFSGNGIAGESADRDELQGSQNGKVVKRDSSANGTYKRKMAEWIFRGSVIYAFVQAGLYASFLPPA</sequence>
<protein>
    <recommendedName>
        <fullName evidence="4 12">GPI mannosyltransferase 2</fullName>
        <ecNumber evidence="12">2.4.1.-</ecNumber>
    </recommendedName>
</protein>
<feature type="transmembrane region" description="Helical" evidence="12">
    <location>
        <begin position="195"/>
        <end position="215"/>
    </location>
</feature>
<keyword evidence="5 12" id="KW-0337">GPI-anchor biosynthesis</keyword>
<dbReference type="GO" id="GO:0005789">
    <property type="term" value="C:endoplasmic reticulum membrane"/>
    <property type="evidence" value="ECO:0007669"/>
    <property type="project" value="UniProtKB-SubCell"/>
</dbReference>
<evidence type="ECO:0000256" key="9">
    <source>
        <dbReference type="ARBA" id="ARBA00022824"/>
    </source>
</evidence>
<organism evidence="13 14">
    <name type="scientific">Aulographum hederae CBS 113979</name>
    <dbReference type="NCBI Taxonomy" id="1176131"/>
    <lineage>
        <taxon>Eukaryota</taxon>
        <taxon>Fungi</taxon>
        <taxon>Dikarya</taxon>
        <taxon>Ascomycota</taxon>
        <taxon>Pezizomycotina</taxon>
        <taxon>Dothideomycetes</taxon>
        <taxon>Pleosporomycetidae</taxon>
        <taxon>Aulographales</taxon>
        <taxon>Aulographaceae</taxon>
    </lineage>
</organism>
<dbReference type="InterPro" id="IPR007315">
    <property type="entry name" value="PIG-V/Gpi18"/>
</dbReference>
<name>A0A6G1GTP3_9PEZI</name>
<feature type="transmembrane region" description="Helical" evidence="12">
    <location>
        <begin position="221"/>
        <end position="236"/>
    </location>
</feature>
<keyword evidence="10 12" id="KW-1133">Transmembrane helix</keyword>
<feature type="transmembrane region" description="Helical" evidence="12">
    <location>
        <begin position="367"/>
        <end position="388"/>
    </location>
</feature>
<dbReference type="Proteomes" id="UP000800041">
    <property type="component" value="Unassembled WGS sequence"/>
</dbReference>
<comment type="subcellular location">
    <subcellularLocation>
        <location evidence="1 12">Endoplasmic reticulum membrane</location>
        <topology evidence="1 12">Multi-pass membrane protein</topology>
    </subcellularLocation>
</comment>
<evidence type="ECO:0000256" key="1">
    <source>
        <dbReference type="ARBA" id="ARBA00004477"/>
    </source>
</evidence>
<dbReference type="Pfam" id="PF04188">
    <property type="entry name" value="Mannosyl_trans2"/>
    <property type="match status" value="1"/>
</dbReference>
<evidence type="ECO:0000256" key="7">
    <source>
        <dbReference type="ARBA" id="ARBA00022679"/>
    </source>
</evidence>
<evidence type="ECO:0000256" key="12">
    <source>
        <dbReference type="RuleBase" id="RU363112"/>
    </source>
</evidence>
<feature type="transmembrane region" description="Helical" evidence="12">
    <location>
        <begin position="452"/>
        <end position="471"/>
    </location>
</feature>
<dbReference type="GO" id="GO:0031501">
    <property type="term" value="C:mannosyltransferase complex"/>
    <property type="evidence" value="ECO:0007669"/>
    <property type="project" value="TreeGrafter"/>
</dbReference>
<dbReference type="UniPathway" id="UPA00196"/>
<dbReference type="EC" id="2.4.1.-" evidence="12"/>
<keyword evidence="6 12" id="KW-0328">Glycosyltransferase</keyword>
<keyword evidence="14" id="KW-1185">Reference proteome</keyword>
<evidence type="ECO:0000256" key="2">
    <source>
        <dbReference type="ARBA" id="ARBA00004687"/>
    </source>
</evidence>
<evidence type="ECO:0000256" key="3">
    <source>
        <dbReference type="ARBA" id="ARBA00008698"/>
    </source>
</evidence>
<comment type="pathway">
    <text evidence="2 12">Glycolipid biosynthesis; glycosylphosphatidylinositol-anchor biosynthesis.</text>
</comment>
<proteinExistence type="inferred from homology"/>
<gene>
    <name evidence="13" type="ORF">K402DRAFT_395840</name>
</gene>
<feature type="transmembrane region" description="Helical" evidence="12">
    <location>
        <begin position="145"/>
        <end position="164"/>
    </location>
</feature>
<feature type="transmembrane region" description="Helical" evidence="12">
    <location>
        <begin position="248"/>
        <end position="267"/>
    </location>
</feature>
<evidence type="ECO:0000256" key="5">
    <source>
        <dbReference type="ARBA" id="ARBA00022502"/>
    </source>
</evidence>
<keyword evidence="8 12" id="KW-0812">Transmembrane</keyword>
<comment type="similarity">
    <text evidence="3 12">Belongs to the PIGV family.</text>
</comment>
<reference evidence="13" key="1">
    <citation type="journal article" date="2020" name="Stud. Mycol.">
        <title>101 Dothideomycetes genomes: a test case for predicting lifestyles and emergence of pathogens.</title>
        <authorList>
            <person name="Haridas S."/>
            <person name="Albert R."/>
            <person name="Binder M."/>
            <person name="Bloem J."/>
            <person name="Labutti K."/>
            <person name="Salamov A."/>
            <person name="Andreopoulos B."/>
            <person name="Baker S."/>
            <person name="Barry K."/>
            <person name="Bills G."/>
            <person name="Bluhm B."/>
            <person name="Cannon C."/>
            <person name="Castanera R."/>
            <person name="Culley D."/>
            <person name="Daum C."/>
            <person name="Ezra D."/>
            <person name="Gonzalez J."/>
            <person name="Henrissat B."/>
            <person name="Kuo A."/>
            <person name="Liang C."/>
            <person name="Lipzen A."/>
            <person name="Lutzoni F."/>
            <person name="Magnuson J."/>
            <person name="Mondo S."/>
            <person name="Nolan M."/>
            <person name="Ohm R."/>
            <person name="Pangilinan J."/>
            <person name="Park H.-J."/>
            <person name="Ramirez L."/>
            <person name="Alfaro M."/>
            <person name="Sun H."/>
            <person name="Tritt A."/>
            <person name="Yoshinaga Y."/>
            <person name="Zwiers L.-H."/>
            <person name="Turgeon B."/>
            <person name="Goodwin S."/>
            <person name="Spatafora J."/>
            <person name="Crous P."/>
            <person name="Grigoriev I."/>
        </authorList>
    </citation>
    <scope>NUCLEOTIDE SEQUENCE</scope>
    <source>
        <strain evidence="13">CBS 113979</strain>
    </source>
</reference>
<evidence type="ECO:0000256" key="4">
    <source>
        <dbReference type="ARBA" id="ARBA00013795"/>
    </source>
</evidence>
<evidence type="ECO:0000256" key="8">
    <source>
        <dbReference type="ARBA" id="ARBA00022692"/>
    </source>
</evidence>
<dbReference type="GO" id="GO:0004376">
    <property type="term" value="F:GPI mannosyltransferase activity"/>
    <property type="evidence" value="ECO:0007669"/>
    <property type="project" value="InterPro"/>
</dbReference>